<comment type="similarity">
    <text evidence="3">Belongs to the multi antimicrobial extrusion (MATE) (TC 2.A.66.1) family.</text>
</comment>
<comment type="function">
    <text evidence="1">Multidrug efflux pump.</text>
</comment>
<keyword evidence="10" id="KW-0406">Ion transport</keyword>
<evidence type="ECO:0000256" key="4">
    <source>
        <dbReference type="ARBA" id="ARBA00020268"/>
    </source>
</evidence>
<dbReference type="EMBL" id="FQVI01000010">
    <property type="protein sequence ID" value="SHE99260.1"/>
    <property type="molecule type" value="Genomic_DNA"/>
</dbReference>
<keyword evidence="9 13" id="KW-1133">Transmembrane helix</keyword>
<feature type="transmembrane region" description="Helical" evidence="13">
    <location>
        <begin position="134"/>
        <end position="155"/>
    </location>
</feature>
<dbReference type="Pfam" id="PF01554">
    <property type="entry name" value="MatE"/>
    <property type="match status" value="2"/>
</dbReference>
<evidence type="ECO:0000256" key="13">
    <source>
        <dbReference type="SAM" id="Phobius"/>
    </source>
</evidence>
<evidence type="ECO:0000256" key="8">
    <source>
        <dbReference type="ARBA" id="ARBA00022692"/>
    </source>
</evidence>
<feature type="transmembrane region" description="Helical" evidence="13">
    <location>
        <begin position="319"/>
        <end position="343"/>
    </location>
</feature>
<keyword evidence="6" id="KW-0050">Antiport</keyword>
<accession>A0A1M4Y0R1</accession>
<feature type="transmembrane region" description="Helical" evidence="13">
    <location>
        <begin position="51"/>
        <end position="80"/>
    </location>
</feature>
<reference evidence="14 15" key="1">
    <citation type="submission" date="2016-11" db="EMBL/GenBank/DDBJ databases">
        <authorList>
            <person name="Jaros S."/>
            <person name="Januszkiewicz K."/>
            <person name="Wedrychowicz H."/>
        </authorList>
    </citation>
    <scope>NUCLEOTIDE SEQUENCE [LARGE SCALE GENOMIC DNA]</scope>
    <source>
        <strain evidence="14 15">DSM 17459</strain>
    </source>
</reference>
<feature type="transmembrane region" description="Helical" evidence="13">
    <location>
        <begin position="363"/>
        <end position="381"/>
    </location>
</feature>
<evidence type="ECO:0000256" key="12">
    <source>
        <dbReference type="ARBA" id="ARBA00031636"/>
    </source>
</evidence>
<dbReference type="GO" id="GO:0015297">
    <property type="term" value="F:antiporter activity"/>
    <property type="evidence" value="ECO:0007669"/>
    <property type="project" value="UniProtKB-KW"/>
</dbReference>
<dbReference type="RefSeq" id="WP_072851595.1">
    <property type="nucleotide sequence ID" value="NZ_FQVI01000010.1"/>
</dbReference>
<evidence type="ECO:0000313" key="15">
    <source>
        <dbReference type="Proteomes" id="UP000184245"/>
    </source>
</evidence>
<keyword evidence="15" id="KW-1185">Reference proteome</keyword>
<evidence type="ECO:0000256" key="7">
    <source>
        <dbReference type="ARBA" id="ARBA00022475"/>
    </source>
</evidence>
<comment type="subcellular location">
    <subcellularLocation>
        <location evidence="2">Cell membrane</location>
        <topology evidence="2">Multi-pass membrane protein</topology>
    </subcellularLocation>
</comment>
<feature type="transmembrane region" description="Helical" evidence="13">
    <location>
        <begin position="162"/>
        <end position="186"/>
    </location>
</feature>
<evidence type="ECO:0000256" key="6">
    <source>
        <dbReference type="ARBA" id="ARBA00022449"/>
    </source>
</evidence>
<evidence type="ECO:0000256" key="5">
    <source>
        <dbReference type="ARBA" id="ARBA00022448"/>
    </source>
</evidence>
<dbReference type="OrthoDB" id="9776324at2"/>
<dbReference type="GO" id="GO:0005886">
    <property type="term" value="C:plasma membrane"/>
    <property type="evidence" value="ECO:0007669"/>
    <property type="project" value="UniProtKB-SubCell"/>
</dbReference>
<evidence type="ECO:0000256" key="10">
    <source>
        <dbReference type="ARBA" id="ARBA00023065"/>
    </source>
</evidence>
<sequence>MERDLTAGNEKKVMLQFALPMIVGNLLQQFYNIADSFIVGRFIGPEALAAVGTSFALMTFLTSAIIGLCMGSSVVFSMFYGAKDEKRMGDSFFVAFLLIALFTVVINLLTYVFTDGIIHVLRIDSSIRSMTKEYLVVIFGGICFIFLYNFFAAILRSMGNSTVPVICIGVSAVLNIGLDLLFVVGFHWGIAGAAWATITAQGVSALLIMVYTLTKVPQARLSRNNMHFDRALAKEIAGCSALTSVQQSIMNLGILMVQGLVNSFGVSVMAAFAAGVKIDAFAYMPLQDFGNAFSTYIAQNKGAGKTERIHRGIRSAIQLSTIFSLLISFIIFFFATPLLTIFIAPDQTEILRIGTSYLRIEGVFYLGIGLLFLLYGLYRGLGHPGMSVILTVISLGTRVLLAYLLAPVPAIGLTGIWSAIPIGWLLADLTGLIYYAKKKNTL</sequence>
<dbReference type="CDD" id="cd13138">
    <property type="entry name" value="MATE_yoeA_like"/>
    <property type="match status" value="1"/>
</dbReference>
<dbReference type="InterPro" id="IPR050222">
    <property type="entry name" value="MATE_MdtK"/>
</dbReference>
<dbReference type="InterPro" id="IPR002528">
    <property type="entry name" value="MATE_fam"/>
</dbReference>
<keyword evidence="11 13" id="KW-0472">Membrane</keyword>
<gene>
    <name evidence="14" type="ORF">SAMN02745158_02181</name>
</gene>
<dbReference type="GO" id="GO:0042910">
    <property type="term" value="F:xenobiotic transmembrane transporter activity"/>
    <property type="evidence" value="ECO:0007669"/>
    <property type="project" value="InterPro"/>
</dbReference>
<dbReference type="InterPro" id="IPR048279">
    <property type="entry name" value="MdtK-like"/>
</dbReference>
<keyword evidence="8 13" id="KW-0812">Transmembrane</keyword>
<dbReference type="GO" id="GO:0006811">
    <property type="term" value="P:monoatomic ion transport"/>
    <property type="evidence" value="ECO:0007669"/>
    <property type="project" value="UniProtKB-KW"/>
</dbReference>
<dbReference type="PIRSF" id="PIRSF006603">
    <property type="entry name" value="DinF"/>
    <property type="match status" value="1"/>
</dbReference>
<proteinExistence type="inferred from homology"/>
<dbReference type="AlphaFoldDB" id="A0A1M4Y0R1"/>
<evidence type="ECO:0000256" key="11">
    <source>
        <dbReference type="ARBA" id="ARBA00023136"/>
    </source>
</evidence>
<keyword evidence="7" id="KW-1003">Cell membrane</keyword>
<dbReference type="PANTHER" id="PTHR43298">
    <property type="entry name" value="MULTIDRUG RESISTANCE PROTEIN NORM-RELATED"/>
    <property type="match status" value="1"/>
</dbReference>
<protein>
    <recommendedName>
        <fullName evidence="4">Probable multidrug resistance protein NorM</fullName>
    </recommendedName>
    <alternativeName>
        <fullName evidence="12">Multidrug-efflux transporter</fullName>
    </alternativeName>
</protein>
<name>A0A1M4Y0R1_9CLOT</name>
<dbReference type="STRING" id="1122155.SAMN02745158_02181"/>
<feature type="transmembrane region" description="Helical" evidence="13">
    <location>
        <begin position="388"/>
        <end position="410"/>
    </location>
</feature>
<evidence type="ECO:0000256" key="2">
    <source>
        <dbReference type="ARBA" id="ARBA00004651"/>
    </source>
</evidence>
<feature type="transmembrane region" description="Helical" evidence="13">
    <location>
        <begin position="92"/>
        <end position="114"/>
    </location>
</feature>
<evidence type="ECO:0000256" key="9">
    <source>
        <dbReference type="ARBA" id="ARBA00022989"/>
    </source>
</evidence>
<evidence type="ECO:0000256" key="1">
    <source>
        <dbReference type="ARBA" id="ARBA00003408"/>
    </source>
</evidence>
<dbReference type="PANTHER" id="PTHR43298:SF2">
    <property type="entry name" value="FMN_FAD EXPORTER YEEO-RELATED"/>
    <property type="match status" value="1"/>
</dbReference>
<feature type="transmembrane region" description="Helical" evidence="13">
    <location>
        <begin position="192"/>
        <end position="213"/>
    </location>
</feature>
<evidence type="ECO:0000313" key="14">
    <source>
        <dbReference type="EMBL" id="SHE99260.1"/>
    </source>
</evidence>
<evidence type="ECO:0000256" key="3">
    <source>
        <dbReference type="ARBA" id="ARBA00010199"/>
    </source>
</evidence>
<organism evidence="14 15">
    <name type="scientific">Lactonifactor longoviformis DSM 17459</name>
    <dbReference type="NCBI Taxonomy" id="1122155"/>
    <lineage>
        <taxon>Bacteria</taxon>
        <taxon>Bacillati</taxon>
        <taxon>Bacillota</taxon>
        <taxon>Clostridia</taxon>
        <taxon>Eubacteriales</taxon>
        <taxon>Clostridiaceae</taxon>
        <taxon>Lactonifactor</taxon>
    </lineage>
</organism>
<feature type="transmembrane region" description="Helical" evidence="13">
    <location>
        <begin position="252"/>
        <end position="274"/>
    </location>
</feature>
<dbReference type="NCBIfam" id="TIGR00797">
    <property type="entry name" value="matE"/>
    <property type="match status" value="1"/>
</dbReference>
<feature type="transmembrane region" description="Helical" evidence="13">
    <location>
        <begin position="416"/>
        <end position="436"/>
    </location>
</feature>
<dbReference type="Proteomes" id="UP000184245">
    <property type="component" value="Unassembled WGS sequence"/>
</dbReference>
<keyword evidence="5" id="KW-0813">Transport</keyword>